<keyword evidence="3" id="KW-1185">Reference proteome</keyword>
<sequence length="276" mass="31870">MPPHSSVPQRLLSATLRIPRLSYVLHCNSPTRTFSFSSKLANAQSTITDVEVEGYARYQFPENYDDREVWLFEGRATAPRPNVLNVSTISQLLTTPMAHGVYINPRNDWCKRLRLLNPQKIKIEYEVLPLEAQPMDQMQGRPLRQINFRCEDRPRDHARRMVKMYSFLEDNQHCMVHVQMPTKKLDWGLGPAFDWVVVNTPHLRPEVIIKSMPEGTSMEMVPHAGYGEVVWVFGRGESLNPTQIRRLKEKLMRSARKSKIGPEVESSENVKELSSE</sequence>
<dbReference type="EMBL" id="MU003696">
    <property type="protein sequence ID" value="KAF2813576.1"/>
    <property type="molecule type" value="Genomic_DNA"/>
</dbReference>
<name>A0A6A6YXA9_9PEZI</name>
<reference evidence="4" key="2">
    <citation type="submission" date="2020-04" db="EMBL/GenBank/DDBJ databases">
        <authorList>
            <consortium name="NCBI Genome Project"/>
        </authorList>
    </citation>
    <scope>NUCLEOTIDE SEQUENCE</scope>
    <source>
        <strain evidence="4">CBS 304.34</strain>
    </source>
</reference>
<dbReference type="GeneID" id="54454662"/>
<protein>
    <submittedName>
        <fullName evidence="2 4">Uncharacterized protein</fullName>
    </submittedName>
</protein>
<evidence type="ECO:0000256" key="1">
    <source>
        <dbReference type="SAM" id="MobiDB-lite"/>
    </source>
</evidence>
<reference evidence="4" key="3">
    <citation type="submission" date="2025-04" db="UniProtKB">
        <authorList>
            <consortium name="RefSeq"/>
        </authorList>
    </citation>
    <scope>IDENTIFICATION</scope>
    <source>
        <strain evidence="4">CBS 304.34</strain>
    </source>
</reference>
<dbReference type="Proteomes" id="UP000504636">
    <property type="component" value="Unplaced"/>
</dbReference>
<feature type="region of interest" description="Disordered" evidence="1">
    <location>
        <begin position="254"/>
        <end position="276"/>
    </location>
</feature>
<gene>
    <name evidence="2 4" type="ORF">BDZ99DRAFT_259342</name>
</gene>
<dbReference type="AlphaFoldDB" id="A0A6A6YXA9"/>
<proteinExistence type="predicted"/>
<accession>A0A6A6YXA9</accession>
<dbReference type="RefSeq" id="XP_033580540.1">
    <property type="nucleotide sequence ID" value="XM_033713769.1"/>
</dbReference>
<organism evidence="2">
    <name type="scientific">Mytilinidion resinicola</name>
    <dbReference type="NCBI Taxonomy" id="574789"/>
    <lineage>
        <taxon>Eukaryota</taxon>
        <taxon>Fungi</taxon>
        <taxon>Dikarya</taxon>
        <taxon>Ascomycota</taxon>
        <taxon>Pezizomycotina</taxon>
        <taxon>Dothideomycetes</taxon>
        <taxon>Pleosporomycetidae</taxon>
        <taxon>Mytilinidiales</taxon>
        <taxon>Mytilinidiaceae</taxon>
        <taxon>Mytilinidion</taxon>
    </lineage>
</organism>
<dbReference type="OrthoDB" id="3792666at2759"/>
<evidence type="ECO:0000313" key="2">
    <source>
        <dbReference type="EMBL" id="KAF2813576.1"/>
    </source>
</evidence>
<evidence type="ECO:0000313" key="3">
    <source>
        <dbReference type="Proteomes" id="UP000504636"/>
    </source>
</evidence>
<reference evidence="2 4" key="1">
    <citation type="journal article" date="2020" name="Stud. Mycol.">
        <title>101 Dothideomycetes genomes: a test case for predicting lifestyles and emergence of pathogens.</title>
        <authorList>
            <person name="Haridas S."/>
            <person name="Albert R."/>
            <person name="Binder M."/>
            <person name="Bloem J."/>
            <person name="Labutti K."/>
            <person name="Salamov A."/>
            <person name="Andreopoulos B."/>
            <person name="Baker S."/>
            <person name="Barry K."/>
            <person name="Bills G."/>
            <person name="Bluhm B."/>
            <person name="Cannon C."/>
            <person name="Castanera R."/>
            <person name="Culley D."/>
            <person name="Daum C."/>
            <person name="Ezra D."/>
            <person name="Gonzalez J."/>
            <person name="Henrissat B."/>
            <person name="Kuo A."/>
            <person name="Liang C."/>
            <person name="Lipzen A."/>
            <person name="Lutzoni F."/>
            <person name="Magnuson J."/>
            <person name="Mondo S."/>
            <person name="Nolan M."/>
            <person name="Ohm R."/>
            <person name="Pangilinan J."/>
            <person name="Park H.-J."/>
            <person name="Ramirez L."/>
            <person name="Alfaro M."/>
            <person name="Sun H."/>
            <person name="Tritt A."/>
            <person name="Yoshinaga Y."/>
            <person name="Zwiers L.-H."/>
            <person name="Turgeon B."/>
            <person name="Goodwin S."/>
            <person name="Spatafora J."/>
            <person name="Crous P."/>
            <person name="Grigoriev I."/>
        </authorList>
    </citation>
    <scope>NUCLEOTIDE SEQUENCE</scope>
    <source>
        <strain evidence="2 4">CBS 304.34</strain>
    </source>
</reference>
<evidence type="ECO:0000313" key="4">
    <source>
        <dbReference type="RefSeq" id="XP_033580540.1"/>
    </source>
</evidence>